<protein>
    <submittedName>
        <fullName evidence="8">MRG domain binding protein</fullName>
    </submittedName>
</protein>
<evidence type="ECO:0000256" key="7">
    <source>
        <dbReference type="SAM" id="MobiDB-lite"/>
    </source>
</evidence>
<evidence type="ECO:0000256" key="6">
    <source>
        <dbReference type="ARBA" id="ARBA00023242"/>
    </source>
</evidence>
<dbReference type="KEGG" id="ptex:113434302"/>
<feature type="compositionally biased region" description="Low complexity" evidence="7">
    <location>
        <begin position="1"/>
        <end position="19"/>
    </location>
</feature>
<dbReference type="AlphaFoldDB" id="A0A670Z5E1"/>
<dbReference type="GeneTree" id="ENSGT00390000007823"/>
<dbReference type="GO" id="GO:0035267">
    <property type="term" value="C:NuA4 histone acetyltransferase complex"/>
    <property type="evidence" value="ECO:0007669"/>
    <property type="project" value="Ensembl"/>
</dbReference>
<evidence type="ECO:0000256" key="1">
    <source>
        <dbReference type="ARBA" id="ARBA00004123"/>
    </source>
</evidence>
<dbReference type="GO" id="GO:1905168">
    <property type="term" value="P:positive regulation of double-strand break repair via homologous recombination"/>
    <property type="evidence" value="ECO:0007669"/>
    <property type="project" value="Ensembl"/>
</dbReference>
<name>A0A670Z5E1_PSETE</name>
<dbReference type="PANTHER" id="PTHR13581">
    <property type="entry name" value="MRG-BINDING PROTEIN"/>
    <property type="match status" value="1"/>
</dbReference>
<reference evidence="8" key="1">
    <citation type="submission" date="2025-08" db="UniProtKB">
        <authorList>
            <consortium name="Ensembl"/>
        </authorList>
    </citation>
    <scope>IDENTIFICATION</scope>
</reference>
<keyword evidence="4" id="KW-0805">Transcription regulation</keyword>
<evidence type="ECO:0000256" key="5">
    <source>
        <dbReference type="ARBA" id="ARBA00023163"/>
    </source>
</evidence>
<dbReference type="GO" id="GO:0005654">
    <property type="term" value="C:nucleoplasm"/>
    <property type="evidence" value="ECO:0007669"/>
    <property type="project" value="Ensembl"/>
</dbReference>
<dbReference type="GO" id="GO:0006325">
    <property type="term" value="P:chromatin organization"/>
    <property type="evidence" value="ECO:0007669"/>
    <property type="project" value="UniProtKB-KW"/>
</dbReference>
<dbReference type="OrthoDB" id="5595141at2759"/>
<evidence type="ECO:0000256" key="3">
    <source>
        <dbReference type="ARBA" id="ARBA00022853"/>
    </source>
</evidence>
<organism evidence="8 9">
    <name type="scientific">Pseudonaja textilis</name>
    <name type="common">Eastern brown snake</name>
    <dbReference type="NCBI Taxonomy" id="8673"/>
    <lineage>
        <taxon>Eukaryota</taxon>
        <taxon>Metazoa</taxon>
        <taxon>Chordata</taxon>
        <taxon>Craniata</taxon>
        <taxon>Vertebrata</taxon>
        <taxon>Euteleostomi</taxon>
        <taxon>Lepidosauria</taxon>
        <taxon>Squamata</taxon>
        <taxon>Bifurcata</taxon>
        <taxon>Unidentata</taxon>
        <taxon>Episquamata</taxon>
        <taxon>Toxicofera</taxon>
        <taxon>Serpentes</taxon>
        <taxon>Colubroidea</taxon>
        <taxon>Elapidae</taxon>
        <taxon>Hydrophiinae</taxon>
        <taxon>Pseudonaja</taxon>
    </lineage>
</organism>
<keyword evidence="9" id="KW-1185">Reference proteome</keyword>
<dbReference type="Ensembl" id="ENSPTXT00000019720.1">
    <property type="protein sequence ID" value="ENSPTXP00000019135.1"/>
    <property type="gene ID" value="ENSPTXG00000013211.1"/>
</dbReference>
<keyword evidence="3" id="KW-0156">Chromatin regulator</keyword>
<accession>A0A670Z5E1</accession>
<proteinExistence type="inferred from homology"/>
<keyword evidence="5" id="KW-0804">Transcription</keyword>
<dbReference type="Proteomes" id="UP000472273">
    <property type="component" value="Unplaced"/>
</dbReference>
<sequence>MGEAESSAGAAEVKPPCSGLGPGPAPPAMEPGSQASSEDAAAAAAAIASAAMSATSAAPPPPPPPPLLPVPVVWSPEVEVCLFHAMLGHKPVGVNRHFHMICIRDKFSQNIGRQISSKVIWDHLSTMYDMQALHESEILPFPNSEKNFILPEEIIQEVKEGKVMIEDDVKEEIKEEMEAHSAAEEVYASLGSLAKATEKPSSKEKERSSSESGSKEGGDKRKRNRVTEKVLNANSNPSSPSAAKRRRT</sequence>
<dbReference type="GO" id="GO:0000786">
    <property type="term" value="C:nucleosome"/>
    <property type="evidence" value="ECO:0007669"/>
    <property type="project" value="Ensembl"/>
</dbReference>
<dbReference type="InterPro" id="IPR012423">
    <property type="entry name" value="Eaf7/MRGBP"/>
</dbReference>
<feature type="compositionally biased region" description="Low complexity" evidence="7">
    <location>
        <begin position="232"/>
        <end position="242"/>
    </location>
</feature>
<dbReference type="CTD" id="55257"/>
<feature type="compositionally biased region" description="Low complexity" evidence="7">
    <location>
        <begin position="30"/>
        <end position="42"/>
    </location>
</feature>
<reference evidence="8" key="2">
    <citation type="submission" date="2025-09" db="UniProtKB">
        <authorList>
            <consortium name="Ensembl"/>
        </authorList>
    </citation>
    <scope>IDENTIFICATION</scope>
</reference>
<dbReference type="RefSeq" id="XP_026553178.1">
    <property type="nucleotide sequence ID" value="XM_026697393.1"/>
</dbReference>
<evidence type="ECO:0000313" key="9">
    <source>
        <dbReference type="Proteomes" id="UP000472273"/>
    </source>
</evidence>
<dbReference type="GeneID" id="113434302"/>
<evidence type="ECO:0000256" key="4">
    <source>
        <dbReference type="ARBA" id="ARBA00023015"/>
    </source>
</evidence>
<evidence type="ECO:0000313" key="8">
    <source>
        <dbReference type="Ensembl" id="ENSPTXP00000019135.1"/>
    </source>
</evidence>
<keyword evidence="6" id="KW-0539">Nucleus</keyword>
<feature type="region of interest" description="Disordered" evidence="7">
    <location>
        <begin position="191"/>
        <end position="248"/>
    </location>
</feature>
<dbReference type="PANTHER" id="PTHR13581:SF5">
    <property type="entry name" value="MRG_MORF4L-BINDING PROTEIN"/>
    <property type="match status" value="1"/>
</dbReference>
<comment type="subcellular location">
    <subcellularLocation>
        <location evidence="1">Nucleus</location>
    </subcellularLocation>
</comment>
<evidence type="ECO:0000256" key="2">
    <source>
        <dbReference type="ARBA" id="ARBA00007117"/>
    </source>
</evidence>
<feature type="region of interest" description="Disordered" evidence="7">
    <location>
        <begin position="1"/>
        <end position="42"/>
    </location>
</feature>
<dbReference type="GO" id="GO:0006357">
    <property type="term" value="P:regulation of transcription by RNA polymerase II"/>
    <property type="evidence" value="ECO:0007669"/>
    <property type="project" value="TreeGrafter"/>
</dbReference>
<gene>
    <name evidence="8" type="primary">MRGBP</name>
</gene>
<dbReference type="Pfam" id="PF07904">
    <property type="entry name" value="Eaf7"/>
    <property type="match status" value="1"/>
</dbReference>
<dbReference type="OMA" id="NREMPSD"/>
<dbReference type="GO" id="GO:0051726">
    <property type="term" value="P:regulation of cell cycle"/>
    <property type="evidence" value="ECO:0007669"/>
    <property type="project" value="Ensembl"/>
</dbReference>
<comment type="similarity">
    <text evidence="2">Belongs to the EAF7 family.</text>
</comment>
<feature type="compositionally biased region" description="Basic and acidic residues" evidence="7">
    <location>
        <begin position="196"/>
        <end position="219"/>
    </location>
</feature>